<dbReference type="FunFam" id="3.90.1410.10:FF:000007">
    <property type="entry name" value="Ribosomal lysine N-methyltransferase 4"/>
    <property type="match status" value="1"/>
</dbReference>
<protein>
    <recommendedName>
        <fullName evidence="4">Ribosomal lysine N-methyltransferase 4</fullName>
        <ecNumber evidence="4">2.1.1.-</ecNumber>
    </recommendedName>
</protein>
<dbReference type="STRING" id="2070753.A0A3A2ZYX8"/>
<dbReference type="InterPro" id="IPR046341">
    <property type="entry name" value="SET_dom_sf"/>
</dbReference>
<keyword evidence="3 4" id="KW-0949">S-adenosyl-L-methionine</keyword>
<keyword evidence="8" id="KW-1185">Reference proteome</keyword>
<dbReference type="GO" id="GO:0032259">
    <property type="term" value="P:methylation"/>
    <property type="evidence" value="ECO:0007669"/>
    <property type="project" value="UniProtKB-KW"/>
</dbReference>
<dbReference type="OrthoDB" id="341421at2759"/>
<evidence type="ECO:0000256" key="2">
    <source>
        <dbReference type="ARBA" id="ARBA00022679"/>
    </source>
</evidence>
<comment type="function">
    <text evidence="4">S-adenosyl-L-methionine-dependent protein-lysine N-methyltransferase that monomethylates 60S ribosomal protein L42.</text>
</comment>
<dbReference type="Gene3D" id="3.90.1410.10">
    <property type="entry name" value="set domain protein methyltransferase, domain 1"/>
    <property type="match status" value="1"/>
</dbReference>
<dbReference type="InterPro" id="IPR036464">
    <property type="entry name" value="Rubisco_LSMT_subst-bd_sf"/>
</dbReference>
<evidence type="ECO:0000313" key="8">
    <source>
        <dbReference type="Proteomes" id="UP000266188"/>
    </source>
</evidence>
<keyword evidence="4" id="KW-0539">Nucleus</keyword>
<dbReference type="EC" id="2.1.1.-" evidence="4"/>
<evidence type="ECO:0000256" key="1">
    <source>
        <dbReference type="ARBA" id="ARBA00022603"/>
    </source>
</evidence>
<dbReference type="SUPFAM" id="SSF82199">
    <property type="entry name" value="SET domain"/>
    <property type="match status" value="1"/>
</dbReference>
<comment type="similarity">
    <text evidence="4">Belongs to the class V-like SAM-binding methyltransferase superfamily. Histone-lysine methyltransferase family. SETD6 subfamily.</text>
</comment>
<keyword evidence="1 4" id="KW-0489">Methyltransferase</keyword>
<evidence type="ECO:0000259" key="6">
    <source>
        <dbReference type="PROSITE" id="PS50280"/>
    </source>
</evidence>
<sequence length="492" mass="54673">MSSSAHFVDPNSFHRQSDEFMAWLAHKPGVKISPKIQLADLRSTDAGRGVVSRCDIPEGEELFAIPRDLVLTPHNSKLNSLLSQELGELGPWLSLILVMIYEFLQGDKSTWAPYFMVLPREFDTLMFWSDEELKELQGSAIIDRIGKQGAEESILEMIAPIVRENPSLFPPVDGLSSYEGNGGTKTLLSLAHMMGSLIMAYAFDIEKPEDEDGEGDDESGYMTDEEEQLPKGMVPLADLLNADAHRNNVSFEHILSECSALPRGRLLGHEAIKPIKEGDEIFNDYGEIPRSDLLRRYGYVTDSYAPYDVVELPLDAICEAAGLESADIESQPALHFLEDFELLDDGYAIPRPSPEDSLSDILPDELLLLLKTLAFSPEQLKQQKSKNKPPKPSLGQAEAAILSKAVQLKQSQYATTISQDQEHLAKLGQLVASERSSRRRKMATQVRIGEKEVLHKLSSMLDGFMTNGEGSTLKRNANNDGRDSRRTKAQKS</sequence>
<comment type="subcellular location">
    <subcellularLocation>
        <location evidence="4">Nucleus</location>
    </subcellularLocation>
</comment>
<dbReference type="GO" id="GO:0016279">
    <property type="term" value="F:protein-lysine N-methyltransferase activity"/>
    <property type="evidence" value="ECO:0007669"/>
    <property type="project" value="UniProtKB-UniRule"/>
</dbReference>
<evidence type="ECO:0000256" key="3">
    <source>
        <dbReference type="ARBA" id="ARBA00022691"/>
    </source>
</evidence>
<accession>A0A3A2ZYX8</accession>
<dbReference type="InterPro" id="IPR011383">
    <property type="entry name" value="N-lys_methylase_SETD6"/>
</dbReference>
<evidence type="ECO:0000256" key="4">
    <source>
        <dbReference type="PIRNR" id="PIRNR011771"/>
    </source>
</evidence>
<feature type="region of interest" description="Disordered" evidence="5">
    <location>
        <begin position="465"/>
        <end position="492"/>
    </location>
</feature>
<evidence type="ECO:0000313" key="7">
    <source>
        <dbReference type="EMBL" id="RJE22261.1"/>
    </source>
</evidence>
<dbReference type="GO" id="GO:0005634">
    <property type="term" value="C:nucleus"/>
    <property type="evidence" value="ECO:0007669"/>
    <property type="project" value="UniProtKB-SubCell"/>
</dbReference>
<name>A0A3A2ZYX8_9EURO</name>
<dbReference type="SUPFAM" id="SSF81822">
    <property type="entry name" value="RuBisCo LSMT C-terminal, substrate-binding domain"/>
    <property type="match status" value="1"/>
</dbReference>
<dbReference type="AlphaFoldDB" id="A0A3A2ZYX8"/>
<comment type="caution">
    <text evidence="7">The sequence shown here is derived from an EMBL/GenBank/DDBJ whole genome shotgun (WGS) entry which is preliminary data.</text>
</comment>
<dbReference type="PANTHER" id="PTHR13271">
    <property type="entry name" value="UNCHARACTERIZED PUTATIVE METHYLTRANSFERASE"/>
    <property type="match status" value="1"/>
</dbReference>
<proteinExistence type="inferred from homology"/>
<feature type="compositionally biased region" description="Polar residues" evidence="5">
    <location>
        <begin position="468"/>
        <end position="479"/>
    </location>
</feature>
<gene>
    <name evidence="7" type="ORF">PHISCL_05399</name>
</gene>
<feature type="domain" description="SET" evidence="6">
    <location>
        <begin position="34"/>
        <end position="286"/>
    </location>
</feature>
<dbReference type="PANTHER" id="PTHR13271:SF34">
    <property type="entry name" value="N-LYSINE METHYLTRANSFERASE SETD6"/>
    <property type="match status" value="1"/>
</dbReference>
<keyword evidence="2 4" id="KW-0808">Transferase</keyword>
<dbReference type="Pfam" id="PF00856">
    <property type="entry name" value="SET"/>
    <property type="match status" value="1"/>
</dbReference>
<dbReference type="EMBL" id="MVGC01000177">
    <property type="protein sequence ID" value="RJE22261.1"/>
    <property type="molecule type" value="Genomic_DNA"/>
</dbReference>
<organism evidence="7 8">
    <name type="scientific">Aspergillus sclerotialis</name>
    <dbReference type="NCBI Taxonomy" id="2070753"/>
    <lineage>
        <taxon>Eukaryota</taxon>
        <taxon>Fungi</taxon>
        <taxon>Dikarya</taxon>
        <taxon>Ascomycota</taxon>
        <taxon>Pezizomycotina</taxon>
        <taxon>Eurotiomycetes</taxon>
        <taxon>Eurotiomycetidae</taxon>
        <taxon>Eurotiales</taxon>
        <taxon>Aspergillaceae</taxon>
        <taxon>Aspergillus</taxon>
        <taxon>Aspergillus subgen. Polypaecilum</taxon>
    </lineage>
</organism>
<dbReference type="InterPro" id="IPR015353">
    <property type="entry name" value="Rubisco_LSMT_subst-bd"/>
</dbReference>
<evidence type="ECO:0000256" key="5">
    <source>
        <dbReference type="SAM" id="MobiDB-lite"/>
    </source>
</evidence>
<dbReference type="PROSITE" id="PS50280">
    <property type="entry name" value="SET"/>
    <property type="match status" value="1"/>
</dbReference>
<dbReference type="Gene3D" id="3.90.1420.10">
    <property type="entry name" value="Rubisco LSMT, substrate-binding domain"/>
    <property type="match status" value="1"/>
</dbReference>
<dbReference type="InterPro" id="IPR050600">
    <property type="entry name" value="SETD3_SETD6_MTase"/>
</dbReference>
<dbReference type="PIRSF" id="PIRSF011771">
    <property type="entry name" value="RMS1_SET"/>
    <property type="match status" value="1"/>
</dbReference>
<dbReference type="Proteomes" id="UP000266188">
    <property type="component" value="Unassembled WGS sequence"/>
</dbReference>
<reference evidence="8" key="1">
    <citation type="submission" date="2017-02" db="EMBL/GenBank/DDBJ databases">
        <authorList>
            <person name="Tafer H."/>
            <person name="Lopandic K."/>
        </authorList>
    </citation>
    <scope>NUCLEOTIDE SEQUENCE [LARGE SCALE GENOMIC DNA]</scope>
    <source>
        <strain evidence="8">CBS 366.77</strain>
    </source>
</reference>
<dbReference type="InterPro" id="IPR001214">
    <property type="entry name" value="SET_dom"/>
</dbReference>
<dbReference type="Pfam" id="PF09273">
    <property type="entry name" value="Rubis-subs-bind"/>
    <property type="match status" value="1"/>
</dbReference>